<keyword evidence="1" id="KW-0812">Transmembrane</keyword>
<keyword evidence="1" id="KW-0472">Membrane</keyword>
<dbReference type="EMBL" id="JOKG01000001">
    <property type="protein sequence ID" value="KEQ15212.1"/>
    <property type="molecule type" value="Genomic_DNA"/>
</dbReference>
<dbReference type="AlphaFoldDB" id="A0A081N9T9"/>
<evidence type="ECO:0000256" key="1">
    <source>
        <dbReference type="SAM" id="Phobius"/>
    </source>
</evidence>
<keyword evidence="1" id="KW-1133">Transmembrane helix</keyword>
<dbReference type="InterPro" id="IPR036737">
    <property type="entry name" value="OmpA-like_sf"/>
</dbReference>
<gene>
    <name evidence="2" type="ORF">GZ77_00515</name>
</gene>
<dbReference type="RefSeq" id="WP_034872385.1">
    <property type="nucleotide sequence ID" value="NZ_JOKG01000001.1"/>
</dbReference>
<feature type="transmembrane region" description="Helical" evidence="1">
    <location>
        <begin position="9"/>
        <end position="30"/>
    </location>
</feature>
<evidence type="ECO:0000313" key="2">
    <source>
        <dbReference type="EMBL" id="KEQ15212.1"/>
    </source>
</evidence>
<name>A0A081N9T9_9GAMM</name>
<protein>
    <submittedName>
        <fullName evidence="2">Uncharacterized protein</fullName>
    </submittedName>
</protein>
<sequence length="701" mass="77567">MQKQTQSRWFAGVITGLLIFLTFLSVWFLLPGRLAHHFLDRLSRESGVKILPVRVDYSLFSGELLLKDTDLFLAPGLQISADEVHVHIPLSQLGSANTLQLTRLYFESPFISVDLERLGSAAQAELSPLREYLMTAVKSFELGKGGLYLSRSGIQPVAASLAYQSMQVLTDNDGDLRLDVDGLLNKGDWAFNGLFNLNSGELNGELDIRSVPLETIRGVFPGERFEQWEQVTVSASQSFFWSPDTGSHLEGTAVLSQGSMSFSDTQKIRWEELELLGFSLSDEQVSVVKGSLNDADVLLNQQALGSLPGLLSPFSQLELKRLNLFTQPSQWSDKNGKAELSHLNGQLGFTNESAVTLKATALASRGVPVALDAMVNADGQGSARFGLKKIDLAKLPPSGRTVAGYDLSGSQANASLQLVWGAGMGEKMAKGRLTFTRFQAKPGSTSASDWNLSLIRAAMTDNKGRIVVSLPQRKLADEPLTSALVRRFKESINSSFKRVTNEPYQYLNRLSGSEEPLTEEIGYKPGRALLCDESEQTVNQWTNILNRRPALDLSFQGLASLKDDRKGLARAELNADLLELYAVVSKKPANNNESDKKAPDTVRSIPLQTRQRLVEQMYLRIHNRRLPDIGDETQQQRVAKAENWLVNNWPLKPESLQTLAEERAETIKNCLMEAGVDSNRLHIEPARVVDGQAQMHLKLLY</sequence>
<organism evidence="2 3">
    <name type="scientific">Endozoicomonas montiporae</name>
    <dbReference type="NCBI Taxonomy" id="1027273"/>
    <lineage>
        <taxon>Bacteria</taxon>
        <taxon>Pseudomonadati</taxon>
        <taxon>Pseudomonadota</taxon>
        <taxon>Gammaproteobacteria</taxon>
        <taxon>Oceanospirillales</taxon>
        <taxon>Endozoicomonadaceae</taxon>
        <taxon>Endozoicomonas</taxon>
    </lineage>
</organism>
<evidence type="ECO:0000313" key="3">
    <source>
        <dbReference type="Proteomes" id="UP000028006"/>
    </source>
</evidence>
<keyword evidence="3" id="KW-1185">Reference proteome</keyword>
<dbReference type="Gene3D" id="3.30.1330.60">
    <property type="entry name" value="OmpA-like domain"/>
    <property type="match status" value="1"/>
</dbReference>
<proteinExistence type="predicted"/>
<accession>A0A081N9T9</accession>
<comment type="caution">
    <text evidence="2">The sequence shown here is derived from an EMBL/GenBank/DDBJ whole genome shotgun (WGS) entry which is preliminary data.</text>
</comment>
<dbReference type="Proteomes" id="UP000028006">
    <property type="component" value="Unassembled WGS sequence"/>
</dbReference>
<dbReference type="eggNOG" id="COG2982">
    <property type="taxonomic scope" value="Bacteria"/>
</dbReference>
<reference evidence="2 3" key="1">
    <citation type="submission" date="2014-06" db="EMBL/GenBank/DDBJ databases">
        <title>Whole Genome Sequences of Three Symbiotic Endozoicomonas Bacteria.</title>
        <authorList>
            <person name="Neave M.J."/>
            <person name="Apprill A."/>
            <person name="Voolstra C.R."/>
        </authorList>
    </citation>
    <scope>NUCLEOTIDE SEQUENCE [LARGE SCALE GENOMIC DNA]</scope>
    <source>
        <strain evidence="2 3">LMG 24815</strain>
    </source>
</reference>
<dbReference type="Pfam" id="PF05359">
    <property type="entry name" value="DUF748"/>
    <property type="match status" value="1"/>
</dbReference>
<dbReference type="InterPro" id="IPR008023">
    <property type="entry name" value="DUF748"/>
</dbReference>